<evidence type="ECO:0000313" key="6">
    <source>
        <dbReference type="EMBL" id="QDS98578.1"/>
    </source>
</evidence>
<dbReference type="AlphaFoldDB" id="A0A517MUM4"/>
<dbReference type="InterPro" id="IPR036034">
    <property type="entry name" value="PDZ_sf"/>
</dbReference>
<dbReference type="Pfam" id="PF13365">
    <property type="entry name" value="Trypsin_2"/>
    <property type="match status" value="1"/>
</dbReference>
<gene>
    <name evidence="6" type="primary">mucD_2</name>
    <name evidence="6" type="ORF">HG15A2_18590</name>
</gene>
<dbReference type="Gene3D" id="2.40.10.120">
    <property type="match status" value="1"/>
</dbReference>
<dbReference type="Gene3D" id="2.30.42.10">
    <property type="match status" value="1"/>
</dbReference>
<dbReference type="PRINTS" id="PR00834">
    <property type="entry name" value="PROTEASES2C"/>
</dbReference>
<dbReference type="Proteomes" id="UP000319852">
    <property type="component" value="Chromosome"/>
</dbReference>
<keyword evidence="2 6" id="KW-0378">Hydrolase</keyword>
<name>A0A517MUM4_9BACT</name>
<dbReference type="RefSeq" id="WP_145059768.1">
    <property type="nucleotide sequence ID" value="NZ_CP036263.1"/>
</dbReference>
<keyword evidence="7" id="KW-1185">Reference proteome</keyword>
<evidence type="ECO:0000256" key="2">
    <source>
        <dbReference type="ARBA" id="ARBA00022801"/>
    </source>
</evidence>
<reference evidence="6 7" key="1">
    <citation type="submission" date="2019-02" db="EMBL/GenBank/DDBJ databases">
        <title>Deep-cultivation of Planctomycetes and their phenomic and genomic characterization uncovers novel biology.</title>
        <authorList>
            <person name="Wiegand S."/>
            <person name="Jogler M."/>
            <person name="Boedeker C."/>
            <person name="Pinto D."/>
            <person name="Vollmers J."/>
            <person name="Rivas-Marin E."/>
            <person name="Kohn T."/>
            <person name="Peeters S.H."/>
            <person name="Heuer A."/>
            <person name="Rast P."/>
            <person name="Oberbeckmann S."/>
            <person name="Bunk B."/>
            <person name="Jeske O."/>
            <person name="Meyerdierks A."/>
            <person name="Storesund J.E."/>
            <person name="Kallscheuer N."/>
            <person name="Luecker S."/>
            <person name="Lage O.M."/>
            <person name="Pohl T."/>
            <person name="Merkel B.J."/>
            <person name="Hornburger P."/>
            <person name="Mueller R.-W."/>
            <person name="Bruemmer F."/>
            <person name="Labrenz M."/>
            <person name="Spormann A.M."/>
            <person name="Op den Camp H."/>
            <person name="Overmann J."/>
            <person name="Amann R."/>
            <person name="Jetten M.S.M."/>
            <person name="Mascher T."/>
            <person name="Medema M.H."/>
            <person name="Devos D.P."/>
            <person name="Kaster A.-K."/>
            <person name="Ovreas L."/>
            <person name="Rohde M."/>
            <person name="Galperin M.Y."/>
            <person name="Jogler C."/>
        </authorList>
    </citation>
    <scope>NUCLEOTIDE SEQUENCE [LARGE SCALE GENOMIC DNA]</scope>
    <source>
        <strain evidence="6 7">HG15A2</strain>
    </source>
</reference>
<dbReference type="InterPro" id="IPR001940">
    <property type="entry name" value="Peptidase_S1C"/>
</dbReference>
<dbReference type="KEGG" id="amob:HG15A2_18590"/>
<dbReference type="SUPFAM" id="SSF50494">
    <property type="entry name" value="Trypsin-like serine proteases"/>
    <property type="match status" value="1"/>
</dbReference>
<dbReference type="EC" id="3.4.21.107" evidence="6"/>
<keyword evidence="1 6" id="KW-0645">Protease</keyword>
<evidence type="ECO:0000256" key="4">
    <source>
        <dbReference type="SAM" id="Phobius"/>
    </source>
</evidence>
<feature type="domain" description="PDZ" evidence="5">
    <location>
        <begin position="306"/>
        <end position="390"/>
    </location>
</feature>
<evidence type="ECO:0000256" key="3">
    <source>
        <dbReference type="SAM" id="MobiDB-lite"/>
    </source>
</evidence>
<keyword evidence="4" id="KW-1133">Transmembrane helix</keyword>
<proteinExistence type="predicted"/>
<dbReference type="InterPro" id="IPR009003">
    <property type="entry name" value="Peptidase_S1_PA"/>
</dbReference>
<evidence type="ECO:0000259" key="5">
    <source>
        <dbReference type="PROSITE" id="PS50106"/>
    </source>
</evidence>
<dbReference type="InterPro" id="IPR051201">
    <property type="entry name" value="Chloro_Bact_Ser_Proteases"/>
</dbReference>
<dbReference type="PANTHER" id="PTHR43343:SF3">
    <property type="entry name" value="PROTEASE DO-LIKE 8, CHLOROPLASTIC"/>
    <property type="match status" value="1"/>
</dbReference>
<feature type="transmembrane region" description="Helical" evidence="4">
    <location>
        <begin position="52"/>
        <end position="73"/>
    </location>
</feature>
<evidence type="ECO:0000313" key="7">
    <source>
        <dbReference type="Proteomes" id="UP000319852"/>
    </source>
</evidence>
<feature type="region of interest" description="Disordered" evidence="3">
    <location>
        <begin position="1"/>
        <end position="20"/>
    </location>
</feature>
<organism evidence="6 7">
    <name type="scientific">Adhaeretor mobilis</name>
    <dbReference type="NCBI Taxonomy" id="1930276"/>
    <lineage>
        <taxon>Bacteria</taxon>
        <taxon>Pseudomonadati</taxon>
        <taxon>Planctomycetota</taxon>
        <taxon>Planctomycetia</taxon>
        <taxon>Pirellulales</taxon>
        <taxon>Lacipirellulaceae</taxon>
        <taxon>Adhaeretor</taxon>
    </lineage>
</organism>
<dbReference type="GO" id="GO:0004252">
    <property type="term" value="F:serine-type endopeptidase activity"/>
    <property type="evidence" value="ECO:0007669"/>
    <property type="project" value="InterPro"/>
</dbReference>
<dbReference type="SMART" id="SM00228">
    <property type="entry name" value="PDZ"/>
    <property type="match status" value="1"/>
</dbReference>
<dbReference type="SUPFAM" id="SSF50156">
    <property type="entry name" value="PDZ domain-like"/>
    <property type="match status" value="1"/>
</dbReference>
<dbReference type="OrthoDB" id="248175at2"/>
<dbReference type="GO" id="GO:0006508">
    <property type="term" value="P:proteolysis"/>
    <property type="evidence" value="ECO:0007669"/>
    <property type="project" value="UniProtKB-KW"/>
</dbReference>
<keyword evidence="4" id="KW-0812">Transmembrane</keyword>
<accession>A0A517MUM4</accession>
<sequence>MTDESQPLAVTPLSSTTNTPVAEQIGGQPFERHSSGAYSDINAEDQQRLGRLLRVFFGLSILLLLGFVVPYFAGRVQYSMTAAKERAQLDVARENLRDFKLGQQVEAYTLLPQAVKPSVVSIRTHRRTRRGSGSGQGSGVIVDEEGYILTNDHVVHGVDSVEIELSDGRIGSASVVGVDPDFDLAVLKTELTGLTPAIWGDSEALEVGEPVWAFGSPFGLQQSVTSGIVSATKRRGIVQGPYNEFLQTDAAVNPGNSGGPLVNSRAEVVGINNMIFGESYQGISFAIPSEFARDTYEKLRRDGYVERGFLGVEPSNVPDQAARLLGLERGQGVLVYKLTRDTPAFNAGMESGDVILSWNGQPYNDPTLLSRAIAATPIGNKVPVEVLRNSNSGAKEHTLEVVVGTRPRR</sequence>
<dbReference type="Pfam" id="PF13180">
    <property type="entry name" value="PDZ_2"/>
    <property type="match status" value="1"/>
</dbReference>
<keyword evidence="4" id="KW-0472">Membrane</keyword>
<dbReference type="InterPro" id="IPR001478">
    <property type="entry name" value="PDZ"/>
</dbReference>
<dbReference type="EMBL" id="CP036263">
    <property type="protein sequence ID" value="QDS98578.1"/>
    <property type="molecule type" value="Genomic_DNA"/>
</dbReference>
<dbReference type="PROSITE" id="PS50106">
    <property type="entry name" value="PDZ"/>
    <property type="match status" value="1"/>
</dbReference>
<protein>
    <submittedName>
        <fullName evidence="6">Putative periplasmic serine endoprotease DegP-like</fullName>
        <ecNumber evidence="6">3.4.21.107</ecNumber>
    </submittedName>
</protein>
<evidence type="ECO:0000256" key="1">
    <source>
        <dbReference type="ARBA" id="ARBA00022670"/>
    </source>
</evidence>
<dbReference type="PANTHER" id="PTHR43343">
    <property type="entry name" value="PEPTIDASE S12"/>
    <property type="match status" value="1"/>
</dbReference>